<name>A0AAD3TBH5_NEPGR</name>
<sequence length="105" mass="11299">MELGPHSAVCGTLLPCIFSESGFVVAAGASQCHDILALTLLALFLHGVRVCDFFELVYALLALCRWFFLADVIGFSLLVFGLILDPFDLCMEAVWSLAVGSPCSL</sequence>
<evidence type="ECO:0000313" key="2">
    <source>
        <dbReference type="EMBL" id="GMH26485.1"/>
    </source>
</evidence>
<keyword evidence="1" id="KW-0472">Membrane</keyword>
<comment type="caution">
    <text evidence="2">The sequence shown here is derived from an EMBL/GenBank/DDBJ whole genome shotgun (WGS) entry which is preliminary data.</text>
</comment>
<dbReference type="AlphaFoldDB" id="A0AAD3TBH5"/>
<keyword evidence="3" id="KW-1185">Reference proteome</keyword>
<dbReference type="EMBL" id="BSYO01000031">
    <property type="protein sequence ID" value="GMH26485.1"/>
    <property type="molecule type" value="Genomic_DNA"/>
</dbReference>
<evidence type="ECO:0000256" key="1">
    <source>
        <dbReference type="SAM" id="Phobius"/>
    </source>
</evidence>
<organism evidence="2 3">
    <name type="scientific">Nepenthes gracilis</name>
    <name type="common">Slender pitcher plant</name>
    <dbReference type="NCBI Taxonomy" id="150966"/>
    <lineage>
        <taxon>Eukaryota</taxon>
        <taxon>Viridiplantae</taxon>
        <taxon>Streptophyta</taxon>
        <taxon>Embryophyta</taxon>
        <taxon>Tracheophyta</taxon>
        <taxon>Spermatophyta</taxon>
        <taxon>Magnoliopsida</taxon>
        <taxon>eudicotyledons</taxon>
        <taxon>Gunneridae</taxon>
        <taxon>Pentapetalae</taxon>
        <taxon>Caryophyllales</taxon>
        <taxon>Nepenthaceae</taxon>
        <taxon>Nepenthes</taxon>
    </lineage>
</organism>
<proteinExistence type="predicted"/>
<accession>A0AAD3TBH5</accession>
<feature type="transmembrane region" description="Helical" evidence="1">
    <location>
        <begin position="66"/>
        <end position="84"/>
    </location>
</feature>
<dbReference type="Proteomes" id="UP001279734">
    <property type="component" value="Unassembled WGS sequence"/>
</dbReference>
<gene>
    <name evidence="2" type="ORF">Nepgr_028328</name>
</gene>
<feature type="transmembrane region" description="Helical" evidence="1">
    <location>
        <begin position="36"/>
        <end position="54"/>
    </location>
</feature>
<keyword evidence="1" id="KW-0812">Transmembrane</keyword>
<keyword evidence="1" id="KW-1133">Transmembrane helix</keyword>
<protein>
    <submittedName>
        <fullName evidence="2">Uncharacterized protein</fullName>
    </submittedName>
</protein>
<evidence type="ECO:0000313" key="3">
    <source>
        <dbReference type="Proteomes" id="UP001279734"/>
    </source>
</evidence>
<reference evidence="2" key="1">
    <citation type="submission" date="2023-05" db="EMBL/GenBank/DDBJ databases">
        <title>Nepenthes gracilis genome sequencing.</title>
        <authorList>
            <person name="Fukushima K."/>
        </authorList>
    </citation>
    <scope>NUCLEOTIDE SEQUENCE</scope>
    <source>
        <strain evidence="2">SING2019-196</strain>
    </source>
</reference>